<accession>X0UXB0</accession>
<protein>
    <submittedName>
        <fullName evidence="1">Uncharacterized protein</fullName>
    </submittedName>
</protein>
<evidence type="ECO:0000313" key="1">
    <source>
        <dbReference type="EMBL" id="GAG03847.1"/>
    </source>
</evidence>
<comment type="caution">
    <text evidence="1">The sequence shown here is derived from an EMBL/GenBank/DDBJ whole genome shotgun (WGS) entry which is preliminary data.</text>
</comment>
<gene>
    <name evidence="1" type="ORF">S01H1_36356</name>
</gene>
<reference evidence="1" key="1">
    <citation type="journal article" date="2014" name="Front. Microbiol.">
        <title>High frequency of phylogenetically diverse reductive dehalogenase-homologous genes in deep subseafloor sedimentary metagenomes.</title>
        <authorList>
            <person name="Kawai M."/>
            <person name="Futagami T."/>
            <person name="Toyoda A."/>
            <person name="Takaki Y."/>
            <person name="Nishi S."/>
            <person name="Hori S."/>
            <person name="Arai W."/>
            <person name="Tsubouchi T."/>
            <person name="Morono Y."/>
            <person name="Uchiyama I."/>
            <person name="Ito T."/>
            <person name="Fujiyama A."/>
            <person name="Inagaki F."/>
            <person name="Takami H."/>
        </authorList>
    </citation>
    <scope>NUCLEOTIDE SEQUENCE</scope>
    <source>
        <strain evidence="1">Expedition CK06-06</strain>
    </source>
</reference>
<sequence>MKDEQITFETAVLAKEKGFNEEADCYYMISDKGSILLGVRRDDYEPNKMVTNDEGVNVAVVVTQSLLQRWLREEHFIDVFVIDSIKENHYDWEIKLEDYKAKLECDQYYLHYELALEAGLKKALTIIK</sequence>
<proteinExistence type="predicted"/>
<dbReference type="EMBL" id="BARS01022774">
    <property type="protein sequence ID" value="GAG03847.1"/>
    <property type="molecule type" value="Genomic_DNA"/>
</dbReference>
<dbReference type="AlphaFoldDB" id="X0UXB0"/>
<organism evidence="1">
    <name type="scientific">marine sediment metagenome</name>
    <dbReference type="NCBI Taxonomy" id="412755"/>
    <lineage>
        <taxon>unclassified sequences</taxon>
        <taxon>metagenomes</taxon>
        <taxon>ecological metagenomes</taxon>
    </lineage>
</organism>
<name>X0UXB0_9ZZZZ</name>